<dbReference type="EMBL" id="LANJ01000016">
    <property type="protein sequence ID" value="KKC37733.1"/>
    <property type="molecule type" value="Genomic_DNA"/>
</dbReference>
<comment type="caution">
    <text evidence="1">The sequence shown here is derived from an EMBL/GenBank/DDBJ whole genome shotgun (WGS) entry which is preliminary data.</text>
</comment>
<proteinExistence type="predicted"/>
<gene>
    <name evidence="1" type="ORF">WH87_08450</name>
</gene>
<accession>A0A0F5QAJ0</accession>
<evidence type="ECO:0000313" key="1">
    <source>
        <dbReference type="EMBL" id="KKC37733.1"/>
    </source>
</evidence>
<reference evidence="1 2" key="1">
    <citation type="submission" date="2015-03" db="EMBL/GenBank/DDBJ databases">
        <authorList>
            <person name="Lepp D."/>
            <person name="Hassan Y.I."/>
            <person name="Li X.-Z."/>
            <person name="Zhou T."/>
        </authorList>
    </citation>
    <scope>NUCLEOTIDE SEQUENCE [LARGE SCALE GENOMIC DNA]</scope>
    <source>
        <strain evidence="1 2">E84</strain>
    </source>
</reference>
<protein>
    <submittedName>
        <fullName evidence="1">Uncharacterized protein</fullName>
    </submittedName>
</protein>
<dbReference type="AlphaFoldDB" id="A0A0F5QAJ0"/>
<evidence type="ECO:0000313" key="2">
    <source>
        <dbReference type="Proteomes" id="UP000033411"/>
    </source>
</evidence>
<dbReference type="Proteomes" id="UP000033411">
    <property type="component" value="Unassembled WGS sequence"/>
</dbReference>
<dbReference type="PATRIC" id="fig|1293439.3.peg.1265"/>
<organism evidence="1 2">
    <name type="scientific">Devosia epidermidihirudinis</name>
    <dbReference type="NCBI Taxonomy" id="1293439"/>
    <lineage>
        <taxon>Bacteria</taxon>
        <taxon>Pseudomonadati</taxon>
        <taxon>Pseudomonadota</taxon>
        <taxon>Alphaproteobacteria</taxon>
        <taxon>Hyphomicrobiales</taxon>
        <taxon>Devosiaceae</taxon>
        <taxon>Devosia</taxon>
    </lineage>
</organism>
<keyword evidence="2" id="KW-1185">Reference proteome</keyword>
<name>A0A0F5QAJ0_9HYPH</name>
<sequence length="65" mass="7264">MKRFFDLIVNAANRDGAVRRAKPAAHHPAHDKVAPDCAIWNDISRALDISPRDLVGKTKSEDTRK</sequence>
<dbReference type="RefSeq" id="WP_046139511.1">
    <property type="nucleotide sequence ID" value="NZ_LANJ01000016.1"/>
</dbReference>
<dbReference type="STRING" id="1293439.WH87_08450"/>